<dbReference type="Proteomes" id="UP000054477">
    <property type="component" value="Unassembled WGS sequence"/>
</dbReference>
<sequence length="66" mass="7374">MTSSNFFPNMGRPQGRSPPPILDHIFAIRPSHSCGLGRSSCCTWRSTLGICLACCHLRWTSYLPYS</sequence>
<accession>A0A0C9XZ73</accession>
<proteinExistence type="predicted"/>
<dbReference type="AlphaFoldDB" id="A0A0C9XZ73"/>
<dbReference type="EMBL" id="KN838585">
    <property type="protein sequence ID" value="KIK02982.1"/>
    <property type="molecule type" value="Genomic_DNA"/>
</dbReference>
<name>A0A0C9XZ73_9AGAR</name>
<protein>
    <submittedName>
        <fullName evidence="1">Uncharacterized protein</fullName>
    </submittedName>
</protein>
<reference evidence="2" key="2">
    <citation type="submission" date="2015-01" db="EMBL/GenBank/DDBJ databases">
        <title>Evolutionary Origins and Diversification of the Mycorrhizal Mutualists.</title>
        <authorList>
            <consortium name="DOE Joint Genome Institute"/>
            <consortium name="Mycorrhizal Genomics Consortium"/>
            <person name="Kohler A."/>
            <person name="Kuo A."/>
            <person name="Nagy L.G."/>
            <person name="Floudas D."/>
            <person name="Copeland A."/>
            <person name="Barry K.W."/>
            <person name="Cichocki N."/>
            <person name="Veneault-Fourrey C."/>
            <person name="LaButti K."/>
            <person name="Lindquist E.A."/>
            <person name="Lipzen A."/>
            <person name="Lundell T."/>
            <person name="Morin E."/>
            <person name="Murat C."/>
            <person name="Riley R."/>
            <person name="Ohm R."/>
            <person name="Sun H."/>
            <person name="Tunlid A."/>
            <person name="Henrissat B."/>
            <person name="Grigoriev I.V."/>
            <person name="Hibbett D.S."/>
            <person name="Martin F."/>
        </authorList>
    </citation>
    <scope>NUCLEOTIDE SEQUENCE [LARGE SCALE GENOMIC DNA]</scope>
    <source>
        <strain evidence="2">LaAM-08-1</strain>
    </source>
</reference>
<organism evidence="1 2">
    <name type="scientific">Laccaria amethystina LaAM-08-1</name>
    <dbReference type="NCBI Taxonomy" id="1095629"/>
    <lineage>
        <taxon>Eukaryota</taxon>
        <taxon>Fungi</taxon>
        <taxon>Dikarya</taxon>
        <taxon>Basidiomycota</taxon>
        <taxon>Agaricomycotina</taxon>
        <taxon>Agaricomycetes</taxon>
        <taxon>Agaricomycetidae</taxon>
        <taxon>Agaricales</taxon>
        <taxon>Agaricineae</taxon>
        <taxon>Hydnangiaceae</taxon>
        <taxon>Laccaria</taxon>
    </lineage>
</organism>
<reference evidence="1 2" key="1">
    <citation type="submission" date="2014-04" db="EMBL/GenBank/DDBJ databases">
        <authorList>
            <consortium name="DOE Joint Genome Institute"/>
            <person name="Kuo A."/>
            <person name="Kohler A."/>
            <person name="Nagy L.G."/>
            <person name="Floudas D."/>
            <person name="Copeland A."/>
            <person name="Barry K.W."/>
            <person name="Cichocki N."/>
            <person name="Veneault-Fourrey C."/>
            <person name="LaButti K."/>
            <person name="Lindquist E.A."/>
            <person name="Lipzen A."/>
            <person name="Lundell T."/>
            <person name="Morin E."/>
            <person name="Murat C."/>
            <person name="Sun H."/>
            <person name="Tunlid A."/>
            <person name="Henrissat B."/>
            <person name="Grigoriev I.V."/>
            <person name="Hibbett D.S."/>
            <person name="Martin F."/>
            <person name="Nordberg H.P."/>
            <person name="Cantor M.N."/>
            <person name="Hua S.X."/>
        </authorList>
    </citation>
    <scope>NUCLEOTIDE SEQUENCE [LARGE SCALE GENOMIC DNA]</scope>
    <source>
        <strain evidence="1 2">LaAM-08-1</strain>
    </source>
</reference>
<evidence type="ECO:0000313" key="1">
    <source>
        <dbReference type="EMBL" id="KIK02982.1"/>
    </source>
</evidence>
<evidence type="ECO:0000313" key="2">
    <source>
        <dbReference type="Proteomes" id="UP000054477"/>
    </source>
</evidence>
<dbReference type="HOGENOM" id="CLU_2831575_0_0_1"/>
<gene>
    <name evidence="1" type="ORF">K443DRAFT_656062</name>
</gene>
<keyword evidence="2" id="KW-1185">Reference proteome</keyword>